<dbReference type="InterPro" id="IPR001347">
    <property type="entry name" value="SIS_dom"/>
</dbReference>
<accession>A0A2A3YN23</accession>
<sequence length="307" mass="32416">MTTSSATTTAAVPTSALTATESELRSQPETWRRALEVLPEVSGRLPRPGERVLVVGCGTSWFMAMAYAALREAAGHGVTDAVTATEVSPAREYDRIVALSRSGTTTEITALLRATSTPSVLITAVGEGPAAAEASSEIVLDFADETSVVQTRFATTALVLLRASLGEDLSAAIADAEQVLSSEPADELVTAEQVTFLGTGWTKGLADEAALKMREATQSWTEAYYAMEYRHGPIAIAEPGRVVHVFGGAPDGLQDQVAATGADWVASEADPLAQLVAVHLWAVRRAAHRGMDPDSPRHLTRAVHLEP</sequence>
<keyword evidence="4" id="KW-0413">Isomerase</keyword>
<dbReference type="Gene3D" id="3.40.50.10490">
    <property type="entry name" value="Glucose-6-phosphate isomerase like protein, domain 1"/>
    <property type="match status" value="2"/>
</dbReference>
<feature type="region of interest" description="Disordered" evidence="2">
    <location>
        <begin position="1"/>
        <end position="25"/>
    </location>
</feature>
<evidence type="ECO:0000313" key="5">
    <source>
        <dbReference type="Proteomes" id="UP000218598"/>
    </source>
</evidence>
<reference evidence="4 5" key="1">
    <citation type="journal article" date="2017" name="Elife">
        <title>Extensive horizontal gene transfer in cheese-associated bacteria.</title>
        <authorList>
            <person name="Bonham K.S."/>
            <person name="Wolfe B.E."/>
            <person name="Dutton R.J."/>
        </authorList>
    </citation>
    <scope>NUCLEOTIDE SEQUENCE [LARGE SCALE GENOMIC DNA]</scope>
    <source>
        <strain evidence="4 5">341_9</strain>
    </source>
</reference>
<dbReference type="AlphaFoldDB" id="A0A2A3YN23"/>
<organism evidence="4 5">
    <name type="scientific">Brachybacterium alimentarium</name>
    <dbReference type="NCBI Taxonomy" id="47845"/>
    <lineage>
        <taxon>Bacteria</taxon>
        <taxon>Bacillati</taxon>
        <taxon>Actinomycetota</taxon>
        <taxon>Actinomycetes</taxon>
        <taxon>Micrococcales</taxon>
        <taxon>Dermabacteraceae</taxon>
        <taxon>Brachybacterium</taxon>
    </lineage>
</organism>
<dbReference type="SUPFAM" id="SSF53697">
    <property type="entry name" value="SIS domain"/>
    <property type="match status" value="1"/>
</dbReference>
<evidence type="ECO:0000256" key="1">
    <source>
        <dbReference type="ARBA" id="ARBA00022737"/>
    </source>
</evidence>
<proteinExistence type="predicted"/>
<protein>
    <submittedName>
        <fullName evidence="4">Sugar isomerase</fullName>
    </submittedName>
</protein>
<dbReference type="Pfam" id="PF01380">
    <property type="entry name" value="SIS"/>
    <property type="match status" value="1"/>
</dbReference>
<evidence type="ECO:0000313" key="4">
    <source>
        <dbReference type="EMBL" id="PCC40756.1"/>
    </source>
</evidence>
<dbReference type="EMBL" id="NRGR01000005">
    <property type="protein sequence ID" value="PCC40756.1"/>
    <property type="molecule type" value="Genomic_DNA"/>
</dbReference>
<dbReference type="Proteomes" id="UP000218598">
    <property type="component" value="Unassembled WGS sequence"/>
</dbReference>
<keyword evidence="5" id="KW-1185">Reference proteome</keyword>
<dbReference type="InterPro" id="IPR046348">
    <property type="entry name" value="SIS_dom_sf"/>
</dbReference>
<dbReference type="CDD" id="cd05009">
    <property type="entry name" value="SIS_GlmS_GlmD_2"/>
    <property type="match status" value="1"/>
</dbReference>
<dbReference type="PANTHER" id="PTHR10937">
    <property type="entry name" value="GLUCOSAMINE--FRUCTOSE-6-PHOSPHATE AMINOTRANSFERASE, ISOMERIZING"/>
    <property type="match status" value="1"/>
</dbReference>
<evidence type="ECO:0000259" key="3">
    <source>
        <dbReference type="Pfam" id="PF01380"/>
    </source>
</evidence>
<evidence type="ECO:0000256" key="2">
    <source>
        <dbReference type="SAM" id="MobiDB-lite"/>
    </source>
</evidence>
<dbReference type="GO" id="GO:1901135">
    <property type="term" value="P:carbohydrate derivative metabolic process"/>
    <property type="evidence" value="ECO:0007669"/>
    <property type="project" value="InterPro"/>
</dbReference>
<comment type="caution">
    <text evidence="4">The sequence shown here is derived from an EMBL/GenBank/DDBJ whole genome shotgun (WGS) entry which is preliminary data.</text>
</comment>
<dbReference type="InterPro" id="IPR035490">
    <property type="entry name" value="GlmS/FrlB_SIS"/>
</dbReference>
<gene>
    <name evidence="4" type="ORF">CIK66_03040</name>
</gene>
<dbReference type="OrthoDB" id="367283at2"/>
<dbReference type="GO" id="GO:0097367">
    <property type="term" value="F:carbohydrate derivative binding"/>
    <property type="evidence" value="ECO:0007669"/>
    <property type="project" value="InterPro"/>
</dbReference>
<dbReference type="InterPro" id="IPR035466">
    <property type="entry name" value="GlmS/AgaS_SIS"/>
</dbReference>
<keyword evidence="1" id="KW-0677">Repeat</keyword>
<dbReference type="GO" id="GO:0016853">
    <property type="term" value="F:isomerase activity"/>
    <property type="evidence" value="ECO:0007669"/>
    <property type="project" value="UniProtKB-KW"/>
</dbReference>
<name>A0A2A3YN23_9MICO</name>
<dbReference type="CDD" id="cd05008">
    <property type="entry name" value="SIS_GlmS_GlmD_1"/>
    <property type="match status" value="1"/>
</dbReference>
<feature type="domain" description="SIS" evidence="3">
    <location>
        <begin position="50"/>
        <end position="159"/>
    </location>
</feature>
<feature type="compositionally biased region" description="Low complexity" evidence="2">
    <location>
        <begin position="1"/>
        <end position="20"/>
    </location>
</feature>
<dbReference type="RefSeq" id="WP_096196500.1">
    <property type="nucleotide sequence ID" value="NZ_JBQQGT010000036.1"/>
</dbReference>